<gene>
    <name evidence="9" type="ORF">KJ970_12975</name>
</gene>
<feature type="domain" description="MotA/TolQ/ExbB proton channel" evidence="8">
    <location>
        <begin position="98"/>
        <end position="215"/>
    </location>
</feature>
<evidence type="ECO:0000256" key="7">
    <source>
        <dbReference type="SAM" id="Phobius"/>
    </source>
</evidence>
<organism evidence="9 10">
    <name type="scientific">Eiseniibacteriota bacterium</name>
    <dbReference type="NCBI Taxonomy" id="2212470"/>
    <lineage>
        <taxon>Bacteria</taxon>
        <taxon>Candidatus Eiseniibacteriota</taxon>
    </lineage>
</organism>
<feature type="transmembrane region" description="Helical" evidence="7">
    <location>
        <begin position="31"/>
        <end position="50"/>
    </location>
</feature>
<evidence type="ECO:0000256" key="4">
    <source>
        <dbReference type="ARBA" id="ARBA00022989"/>
    </source>
</evidence>
<name>A0A948RZ59_UNCEI</name>
<evidence type="ECO:0000259" key="8">
    <source>
        <dbReference type="Pfam" id="PF01618"/>
    </source>
</evidence>
<dbReference type="GO" id="GO:0015031">
    <property type="term" value="P:protein transport"/>
    <property type="evidence" value="ECO:0007669"/>
    <property type="project" value="UniProtKB-KW"/>
</dbReference>
<dbReference type="GO" id="GO:0005886">
    <property type="term" value="C:plasma membrane"/>
    <property type="evidence" value="ECO:0007669"/>
    <property type="project" value="UniProtKB-SubCell"/>
</dbReference>
<proteinExistence type="inferred from homology"/>
<dbReference type="EMBL" id="JAHJDP010000077">
    <property type="protein sequence ID" value="MBU2691827.1"/>
    <property type="molecule type" value="Genomic_DNA"/>
</dbReference>
<keyword evidence="5 7" id="KW-0472">Membrane</keyword>
<feature type="transmembrane region" description="Helical" evidence="7">
    <location>
        <begin position="145"/>
        <end position="167"/>
    </location>
</feature>
<comment type="similarity">
    <text evidence="6">Belongs to the exbB/tolQ family.</text>
</comment>
<dbReference type="Proteomes" id="UP000777784">
    <property type="component" value="Unassembled WGS sequence"/>
</dbReference>
<evidence type="ECO:0000256" key="6">
    <source>
        <dbReference type="RuleBase" id="RU004057"/>
    </source>
</evidence>
<keyword evidence="6" id="KW-0653">Protein transport</keyword>
<evidence type="ECO:0000256" key="5">
    <source>
        <dbReference type="ARBA" id="ARBA00023136"/>
    </source>
</evidence>
<evidence type="ECO:0000256" key="2">
    <source>
        <dbReference type="ARBA" id="ARBA00022475"/>
    </source>
</evidence>
<dbReference type="InterPro" id="IPR047055">
    <property type="entry name" value="MotA-like"/>
</dbReference>
<keyword evidence="2" id="KW-1003">Cell membrane</keyword>
<reference evidence="9" key="1">
    <citation type="submission" date="2021-05" db="EMBL/GenBank/DDBJ databases">
        <title>Energy efficiency and biological interactions define the core microbiome of deep oligotrophic groundwater.</title>
        <authorList>
            <person name="Mehrshad M."/>
            <person name="Lopez-Fernandez M."/>
            <person name="Bell E."/>
            <person name="Bernier-Latmani R."/>
            <person name="Bertilsson S."/>
            <person name="Dopson M."/>
        </authorList>
    </citation>
    <scope>NUCLEOTIDE SEQUENCE</scope>
    <source>
        <strain evidence="9">Modern_marine.mb.64</strain>
    </source>
</reference>
<dbReference type="GO" id="GO:0071978">
    <property type="term" value="P:bacterial-type flagellum-dependent swarming motility"/>
    <property type="evidence" value="ECO:0007669"/>
    <property type="project" value="InterPro"/>
</dbReference>
<keyword evidence="4 7" id="KW-1133">Transmembrane helix</keyword>
<feature type="transmembrane region" description="Helical" evidence="7">
    <location>
        <begin position="179"/>
        <end position="198"/>
    </location>
</feature>
<comment type="subcellular location">
    <subcellularLocation>
        <location evidence="1">Cell membrane</location>
        <topology evidence="1">Multi-pass membrane protein</topology>
    </subcellularLocation>
    <subcellularLocation>
        <location evidence="6">Membrane</location>
        <topology evidence="6">Multi-pass membrane protein</topology>
    </subcellularLocation>
</comment>
<accession>A0A948RZ59</accession>
<dbReference type="Pfam" id="PF01618">
    <property type="entry name" value="MotA_ExbB"/>
    <property type="match status" value="1"/>
</dbReference>
<dbReference type="PANTHER" id="PTHR30433:SF2">
    <property type="entry name" value="MOTILITY PROTEIN A"/>
    <property type="match status" value="1"/>
</dbReference>
<keyword evidence="3 7" id="KW-0812">Transmembrane</keyword>
<protein>
    <submittedName>
        <fullName evidence="9">MotA/TolQ/ExbB proton channel family protein</fullName>
    </submittedName>
</protein>
<evidence type="ECO:0000313" key="10">
    <source>
        <dbReference type="Proteomes" id="UP000777784"/>
    </source>
</evidence>
<dbReference type="PANTHER" id="PTHR30433">
    <property type="entry name" value="CHEMOTAXIS PROTEIN MOTA"/>
    <property type="match status" value="1"/>
</dbReference>
<evidence type="ECO:0000256" key="1">
    <source>
        <dbReference type="ARBA" id="ARBA00004651"/>
    </source>
</evidence>
<evidence type="ECO:0000256" key="3">
    <source>
        <dbReference type="ARBA" id="ARBA00022692"/>
    </source>
</evidence>
<sequence>MDIATVIGICLGIFLIGGSIAIGPSPIAFANAPSAMIVIGGTIAATLIRFPLASVLRTSSVAKNAFLYKAQAPDVLIKTIVSLAEKARRESFLALEDEKVDDAFLARGIQFCVDGTEPDVVANLMVTEMNQVIGRHQNGQKILKGMGAAAPAFGMIGTLIGLVQMLVKMDDPSKIGPSMAVAILTTFYGAFMANLLFLPMADKLAGRTAEEMLNRQIIIHGIQSILSGHHPRVIEAGLLGYMDPKSRELMSRERNEMKAAA</sequence>
<comment type="caution">
    <text evidence="9">The sequence shown here is derived from an EMBL/GenBank/DDBJ whole genome shotgun (WGS) entry which is preliminary data.</text>
</comment>
<dbReference type="AlphaFoldDB" id="A0A948RZ59"/>
<dbReference type="InterPro" id="IPR002898">
    <property type="entry name" value="MotA_ExbB_proton_chnl"/>
</dbReference>
<dbReference type="GO" id="GO:0006935">
    <property type="term" value="P:chemotaxis"/>
    <property type="evidence" value="ECO:0007669"/>
    <property type="project" value="InterPro"/>
</dbReference>
<evidence type="ECO:0000313" key="9">
    <source>
        <dbReference type="EMBL" id="MBU2691827.1"/>
    </source>
</evidence>
<keyword evidence="6" id="KW-0813">Transport</keyword>